<dbReference type="SUPFAM" id="SSF52317">
    <property type="entry name" value="Class I glutamine amidotransferase-like"/>
    <property type="match status" value="1"/>
</dbReference>
<dbReference type="PANTHER" id="PTHR37464">
    <property type="entry name" value="BLL2463 PROTEIN"/>
    <property type="match status" value="1"/>
</dbReference>
<feature type="domain" description="DUF4159" evidence="3">
    <location>
        <begin position="687"/>
        <end position="892"/>
    </location>
</feature>
<dbReference type="EMBL" id="JAAEDL010000045">
    <property type="protein sequence ID" value="MBR0683878.1"/>
    <property type="molecule type" value="Genomic_DNA"/>
</dbReference>
<dbReference type="Pfam" id="PF13709">
    <property type="entry name" value="DUF4159"/>
    <property type="match status" value="1"/>
</dbReference>
<dbReference type="NCBIfam" id="TIGR02226">
    <property type="entry name" value="two_anch"/>
    <property type="match status" value="1"/>
</dbReference>
<dbReference type="InterPro" id="IPR024163">
    <property type="entry name" value="Aerotolerance_reg_N"/>
</dbReference>
<dbReference type="Gene3D" id="3.40.50.880">
    <property type="match status" value="1"/>
</dbReference>
<dbReference type="PANTHER" id="PTHR37464:SF1">
    <property type="entry name" value="BLL2463 PROTEIN"/>
    <property type="match status" value="1"/>
</dbReference>
<accession>A0A9X9XJJ2</accession>
<keyword evidence="5" id="KW-1185">Reference proteome</keyword>
<dbReference type="InterPro" id="IPR011933">
    <property type="entry name" value="Double_TM_dom"/>
</dbReference>
<protein>
    <submittedName>
        <fullName evidence="4">DUF4159 domain-containing protein</fullName>
    </submittedName>
</protein>
<dbReference type="RefSeq" id="WP_211849489.1">
    <property type="nucleotide sequence ID" value="NZ_JAAEDL010000045.1"/>
</dbReference>
<feature type="transmembrane region" description="Helical" evidence="1">
    <location>
        <begin position="6"/>
        <end position="28"/>
    </location>
</feature>
<reference evidence="4" key="2">
    <citation type="journal article" date="2021" name="Syst. Appl. Microbiol.">
        <title>Roseomonas hellenica sp. nov., isolated from roots of wild-growing Alkanna tinctoria.</title>
        <authorList>
            <person name="Rat A."/>
            <person name="Naranjo H.D."/>
            <person name="Lebbe L."/>
            <person name="Cnockaert M."/>
            <person name="Krigas N."/>
            <person name="Grigoriadou K."/>
            <person name="Maloupa E."/>
            <person name="Willems A."/>
        </authorList>
    </citation>
    <scope>NUCLEOTIDE SEQUENCE</scope>
    <source>
        <strain evidence="4">LMG 31228</strain>
    </source>
</reference>
<comment type="caution">
    <text evidence="4">The sequence shown here is derived from an EMBL/GenBank/DDBJ whole genome shotgun (WGS) entry which is preliminary data.</text>
</comment>
<evidence type="ECO:0000313" key="5">
    <source>
        <dbReference type="Proteomes" id="UP001138709"/>
    </source>
</evidence>
<dbReference type="Proteomes" id="UP001138709">
    <property type="component" value="Unassembled WGS sequence"/>
</dbReference>
<reference evidence="4" key="1">
    <citation type="submission" date="2020-01" db="EMBL/GenBank/DDBJ databases">
        <authorList>
            <person name="Rat A."/>
        </authorList>
    </citation>
    <scope>NUCLEOTIDE SEQUENCE</scope>
    <source>
        <strain evidence="4">LMG 31228</strain>
    </source>
</reference>
<keyword evidence="1" id="KW-0812">Transmembrane</keyword>
<name>A0A9X9XJJ2_9PROT</name>
<dbReference type="CDD" id="cd03143">
    <property type="entry name" value="A4_beta-galactosidase_middle_domain"/>
    <property type="match status" value="1"/>
</dbReference>
<keyword evidence="1" id="KW-1133">Transmembrane helix</keyword>
<proteinExistence type="predicted"/>
<keyword evidence="1" id="KW-0472">Membrane</keyword>
<sequence>MWQIGPLAFAAPWLLLALPALPLLWWLLRVSPPAPRAQAFPAILLLRDLPPTEETPHRTPWWLLLLRLAAAALLICGLARPVWQPQTGGGGSGPLLVAIDNGWAAAPDWPARAATAAAALEAAGREGRRVALLPTAAPETGEPLAASALMPAEDARARLAALRPRAWAPDRAAALAALNAFRAANPGAFATLYLADGLEHAAEGDAFSPLATALAVAGPLTVARAEARPARILPPPRAEADRLVVRALQAPLGAPTEATVLARTGDGRAIASATLAFAPGAGSAEAALDLPIEIRNQVVRLDLEPEAGAAGTVLLDERFRRRPVGLSAAVETSADAPLTGDLYYLERALGPYAEIRRGTPETLLGRRLAVMILADREVPEGREREALTRWVEQGGMLIRFAGPRLAERPDPLLPVALRAGERALGGALSWDRPQTLAPFPEASPFAGLVPPAEVTVERQVLAEPSPRLSERSWARLADGTPLVTEIARGQGRIVLFHVTANAEWSNLPLSGLFVDMLRRLVALSAGVQGAEGEAPLAPLEMLDGFGRLGPAPPAAAPIPANRVEETVASPRHPPGWYGTPGHAEETAWRRALNLSAHLPAPRAAAAPPAGSRLETIGGVPAERDLGPWLLAMALLLLAADLVVSLAQRGLIGKQWSRPAGAAALALLLAAAPARAQDQDAAAANATRLAYVVTGDAQVDEISRMGLLGLSDFVNRRTAAGLAEPHPVVPGRDDLSFYPLLYWPVLAEAPQPDAAAAAALNTFMRNGGIILLDTRDEGSGEGMNPGSRAALRLVTRDLAVPPLAPVPEDHVLKRAFYLLQDLPGRFSGGQVWVARDQDRANDSVSPVIIGGHDWAAAWAIDSRGNNPYATIPGGARQRILAYRFGVNLVMYALTGNYKGDQVHVPAILERLGN</sequence>
<dbReference type="InterPro" id="IPR025297">
    <property type="entry name" value="DUF4159"/>
</dbReference>
<evidence type="ECO:0000313" key="4">
    <source>
        <dbReference type="EMBL" id="MBR0683878.1"/>
    </source>
</evidence>
<evidence type="ECO:0000259" key="2">
    <source>
        <dbReference type="Pfam" id="PF07584"/>
    </source>
</evidence>
<evidence type="ECO:0000256" key="1">
    <source>
        <dbReference type="SAM" id="Phobius"/>
    </source>
</evidence>
<gene>
    <name evidence="4" type="ORF">GXW74_25625</name>
</gene>
<feature type="domain" description="Aerotolerance regulator N-terminal" evidence="2">
    <location>
        <begin position="8"/>
        <end position="81"/>
    </location>
</feature>
<dbReference type="InterPro" id="IPR029062">
    <property type="entry name" value="Class_I_gatase-like"/>
</dbReference>
<evidence type="ECO:0000259" key="3">
    <source>
        <dbReference type="Pfam" id="PF13709"/>
    </source>
</evidence>
<dbReference type="Pfam" id="PF07584">
    <property type="entry name" value="BatA"/>
    <property type="match status" value="1"/>
</dbReference>
<organism evidence="4 5">
    <name type="scientific">Neoroseomonas eburnea</name>
    <dbReference type="NCBI Taxonomy" id="1346889"/>
    <lineage>
        <taxon>Bacteria</taxon>
        <taxon>Pseudomonadati</taxon>
        <taxon>Pseudomonadota</taxon>
        <taxon>Alphaproteobacteria</taxon>
        <taxon>Acetobacterales</taxon>
        <taxon>Acetobacteraceae</taxon>
        <taxon>Neoroseomonas</taxon>
    </lineage>
</organism>
<dbReference type="Gene3D" id="3.40.50.12140">
    <property type="entry name" value="Domain of unknown function DUF4159"/>
    <property type="match status" value="1"/>
</dbReference>
<dbReference type="AlphaFoldDB" id="A0A9X9XJJ2"/>